<protein>
    <recommendedName>
        <fullName evidence="3">Metalloenzyme domain-containing protein</fullName>
    </recommendedName>
</protein>
<organism evidence="1 2">
    <name type="scientific">Candidatus Magasanikbacteria bacterium RIFOXYB1_FULL_40_15</name>
    <dbReference type="NCBI Taxonomy" id="1798697"/>
    <lineage>
        <taxon>Bacteria</taxon>
        <taxon>Candidatus Magasanikiibacteriota</taxon>
    </lineage>
</organism>
<dbReference type="Proteomes" id="UP000176300">
    <property type="component" value="Unassembled WGS sequence"/>
</dbReference>
<dbReference type="PANTHER" id="PTHR10151:SF120">
    <property type="entry name" value="BIS(5'-ADENOSYL)-TRIPHOSPHATASE"/>
    <property type="match status" value="1"/>
</dbReference>
<dbReference type="EMBL" id="MFQS01000054">
    <property type="protein sequence ID" value="OGH81911.1"/>
    <property type="molecule type" value="Genomic_DNA"/>
</dbReference>
<gene>
    <name evidence="1" type="ORF">A2373_04320</name>
</gene>
<comment type="caution">
    <text evidence="1">The sequence shown here is derived from an EMBL/GenBank/DDBJ whole genome shotgun (WGS) entry which is preliminary data.</text>
</comment>
<accession>A0A1F6NDK6</accession>
<dbReference type="PANTHER" id="PTHR10151">
    <property type="entry name" value="ECTONUCLEOTIDE PYROPHOSPHATASE/PHOSPHODIESTERASE"/>
    <property type="match status" value="1"/>
</dbReference>
<evidence type="ECO:0008006" key="3">
    <source>
        <dbReference type="Google" id="ProtNLM"/>
    </source>
</evidence>
<dbReference type="InterPro" id="IPR002591">
    <property type="entry name" value="Phosphodiest/P_Trfase"/>
</dbReference>
<dbReference type="SUPFAM" id="SSF53649">
    <property type="entry name" value="Alkaline phosphatase-like"/>
    <property type="match status" value="1"/>
</dbReference>
<sequence>MRNLKVIFIVAICVCSFNQTSEAKPHRKKPKVLFISIDGWHASLAEEMPAVKELMENGSWTLEAEAPIPPITVVSHAVIFTGAVPEKNGVVRYEPKRVKDWWPLKVRTVFQAVHIRNKKTAAFVQKLKVAAVLPSKSVDEFGLFRNKKKIVDNACAAINSDEPVYSLVFAHIEDLDATGHEYGWLSPEQKIAALSVDKAIADLAYCARWSEKKSGIPVVMIIFGDHGGHRKTHGAAIKSDLQVPWIAVGAGIKAGYKIKGKVRLLDITPTILKILGQNPAILLPEAEGKIIKEIFTR</sequence>
<dbReference type="Pfam" id="PF01663">
    <property type="entry name" value="Phosphodiest"/>
    <property type="match status" value="1"/>
</dbReference>
<evidence type="ECO:0000313" key="1">
    <source>
        <dbReference type="EMBL" id="OGH81911.1"/>
    </source>
</evidence>
<name>A0A1F6NDK6_9BACT</name>
<proteinExistence type="predicted"/>
<dbReference type="InterPro" id="IPR017850">
    <property type="entry name" value="Alkaline_phosphatase_core_sf"/>
</dbReference>
<evidence type="ECO:0000313" key="2">
    <source>
        <dbReference type="Proteomes" id="UP000176300"/>
    </source>
</evidence>
<dbReference type="Gene3D" id="3.40.720.10">
    <property type="entry name" value="Alkaline Phosphatase, subunit A"/>
    <property type="match status" value="1"/>
</dbReference>
<dbReference type="AlphaFoldDB" id="A0A1F6NDK6"/>
<dbReference type="GO" id="GO:0016787">
    <property type="term" value="F:hydrolase activity"/>
    <property type="evidence" value="ECO:0007669"/>
    <property type="project" value="UniProtKB-ARBA"/>
</dbReference>
<dbReference type="STRING" id="1798697.A2373_04320"/>
<reference evidence="1 2" key="1">
    <citation type="journal article" date="2016" name="Nat. Commun.">
        <title>Thousands of microbial genomes shed light on interconnected biogeochemical processes in an aquifer system.</title>
        <authorList>
            <person name="Anantharaman K."/>
            <person name="Brown C.T."/>
            <person name="Hug L.A."/>
            <person name="Sharon I."/>
            <person name="Castelle C.J."/>
            <person name="Probst A.J."/>
            <person name="Thomas B.C."/>
            <person name="Singh A."/>
            <person name="Wilkins M.J."/>
            <person name="Karaoz U."/>
            <person name="Brodie E.L."/>
            <person name="Williams K.H."/>
            <person name="Hubbard S.S."/>
            <person name="Banfield J.F."/>
        </authorList>
    </citation>
    <scope>NUCLEOTIDE SEQUENCE [LARGE SCALE GENOMIC DNA]</scope>
</reference>